<comment type="caution">
    <text evidence="2">The sequence shown here is derived from an EMBL/GenBank/DDBJ whole genome shotgun (WGS) entry which is preliminary data.</text>
</comment>
<dbReference type="InterPro" id="IPR037401">
    <property type="entry name" value="SnoaL-like"/>
</dbReference>
<dbReference type="Proteomes" id="UP000602395">
    <property type="component" value="Unassembled WGS sequence"/>
</dbReference>
<dbReference type="RefSeq" id="WP_164310626.1">
    <property type="nucleotide sequence ID" value="NZ_BAABAD010000005.1"/>
</dbReference>
<dbReference type="Pfam" id="PF13577">
    <property type="entry name" value="SnoaL_4"/>
    <property type="match status" value="1"/>
</dbReference>
<dbReference type="InterPro" id="IPR032710">
    <property type="entry name" value="NTF2-like_dom_sf"/>
</dbReference>
<dbReference type="EMBL" id="JACWMS010000006">
    <property type="protein sequence ID" value="MBD1322592.1"/>
    <property type="molecule type" value="Genomic_DNA"/>
</dbReference>
<keyword evidence="3" id="KW-1185">Reference proteome</keyword>
<gene>
    <name evidence="2" type="ORF">IDF66_23680</name>
</gene>
<dbReference type="Gene3D" id="3.10.450.50">
    <property type="match status" value="1"/>
</dbReference>
<dbReference type="SUPFAM" id="SSF54427">
    <property type="entry name" value="NTF2-like"/>
    <property type="match status" value="1"/>
</dbReference>
<name>A0ABR7WL14_9ACTN</name>
<protein>
    <submittedName>
        <fullName evidence="2">Nuclear transport factor 2 family protein</fullName>
    </submittedName>
</protein>
<evidence type="ECO:0000259" key="1">
    <source>
        <dbReference type="Pfam" id="PF13577"/>
    </source>
</evidence>
<feature type="domain" description="SnoaL-like" evidence="1">
    <location>
        <begin position="9"/>
        <end position="139"/>
    </location>
</feature>
<proteinExistence type="predicted"/>
<reference evidence="2 3" key="1">
    <citation type="submission" date="2020-09" db="EMBL/GenBank/DDBJ databases">
        <title>Novel species in genus Gordonia.</title>
        <authorList>
            <person name="Zhang G."/>
        </authorList>
    </citation>
    <scope>NUCLEOTIDE SEQUENCE [LARGE SCALE GENOMIC DNA]</scope>
    <source>
        <strain evidence="2 3">ON-33</strain>
    </source>
</reference>
<accession>A0ABR7WL14</accession>
<sequence>MQARETADTAAEIEAIKVVKARYCRYLDTKDAAGWRGLFADDLVVELDMMPATGGADPMTAPPIVGADGFVSSVLETLADATTVHHVHGPEIELTSAATATGIWAMEDRLVYPGGRSLLGAGHYHETYEKVGGDWKIKTQHLTRLWVELTGDWSGAALSD</sequence>
<organism evidence="2 3">
    <name type="scientific">Gordonia hankookensis</name>
    <dbReference type="NCBI Taxonomy" id="589403"/>
    <lineage>
        <taxon>Bacteria</taxon>
        <taxon>Bacillati</taxon>
        <taxon>Actinomycetota</taxon>
        <taxon>Actinomycetes</taxon>
        <taxon>Mycobacteriales</taxon>
        <taxon>Gordoniaceae</taxon>
        <taxon>Gordonia</taxon>
    </lineage>
</organism>
<dbReference type="CDD" id="cd00531">
    <property type="entry name" value="NTF2_like"/>
    <property type="match status" value="1"/>
</dbReference>
<evidence type="ECO:0000313" key="3">
    <source>
        <dbReference type="Proteomes" id="UP000602395"/>
    </source>
</evidence>
<evidence type="ECO:0000313" key="2">
    <source>
        <dbReference type="EMBL" id="MBD1322592.1"/>
    </source>
</evidence>